<evidence type="ECO:0000256" key="8">
    <source>
        <dbReference type="ARBA" id="ARBA00022723"/>
    </source>
</evidence>
<keyword evidence="12" id="KW-0112">Calmodulin-binding</keyword>
<comment type="catalytic activity">
    <reaction evidence="19">
        <text>Ca(2+)(in) + 3 Na(+)(out) = Ca(2+)(out) + 3 Na(+)(in)</text>
        <dbReference type="Rhea" id="RHEA:69955"/>
        <dbReference type="ChEBI" id="CHEBI:29101"/>
        <dbReference type="ChEBI" id="CHEBI:29108"/>
    </reaction>
</comment>
<dbReference type="NCBIfam" id="TIGR00845">
    <property type="entry name" value="caca"/>
    <property type="match status" value="1"/>
</dbReference>
<dbReference type="GO" id="GO:0046872">
    <property type="term" value="F:metal ion binding"/>
    <property type="evidence" value="ECO:0007669"/>
    <property type="project" value="UniProtKB-KW"/>
</dbReference>
<dbReference type="InterPro" id="IPR004836">
    <property type="entry name" value="Na_Ca_Ex"/>
</dbReference>
<dbReference type="InterPro" id="IPR032452">
    <property type="entry name" value="Na_Ca_Ex_C-exten"/>
</dbReference>
<keyword evidence="3" id="KW-0813">Transport</keyword>
<keyword evidence="18" id="KW-0739">Sodium transport</keyword>
<dbReference type="RefSeq" id="XP_047737277.1">
    <property type="nucleotide sequence ID" value="XM_047881321.1"/>
</dbReference>
<name>A0A979FKL4_HYAAZ</name>
<dbReference type="OMA" id="ETNANHF"/>
<evidence type="ECO:0000313" key="24">
    <source>
        <dbReference type="RefSeq" id="XP_047737277.1"/>
    </source>
</evidence>
<reference evidence="24" key="1">
    <citation type="submission" date="2025-08" db="UniProtKB">
        <authorList>
            <consortium name="RefSeq"/>
        </authorList>
    </citation>
    <scope>IDENTIFICATION</scope>
    <source>
        <tissue evidence="24">Whole organism</tissue>
    </source>
</reference>
<feature type="transmembrane region" description="Helical" evidence="20">
    <location>
        <begin position="69"/>
        <end position="87"/>
    </location>
</feature>
<evidence type="ECO:0000256" key="16">
    <source>
        <dbReference type="ARBA" id="ARBA00023136"/>
    </source>
</evidence>
<dbReference type="InterPro" id="IPR004837">
    <property type="entry name" value="NaCa_Exmemb"/>
</dbReference>
<dbReference type="Pfam" id="PF16494">
    <property type="entry name" value="Na_Ca_ex_C"/>
    <property type="match status" value="1"/>
</dbReference>
<dbReference type="OrthoDB" id="418484at2759"/>
<evidence type="ECO:0000256" key="11">
    <source>
        <dbReference type="ARBA" id="ARBA00022837"/>
    </source>
</evidence>
<keyword evidence="4" id="KW-0050">Antiport</keyword>
<dbReference type="Gene3D" id="2.60.40.2030">
    <property type="match status" value="2"/>
</dbReference>
<feature type="domain" description="Calx-beta" evidence="22">
    <location>
        <begin position="499"/>
        <end position="598"/>
    </location>
</feature>
<proteinExistence type="inferred from homology"/>
<keyword evidence="11" id="KW-0106">Calcium</keyword>
<keyword evidence="6" id="KW-0109">Calcium transport</keyword>
<protein>
    <submittedName>
        <fullName evidence="24">Sodium/calcium exchanger 1</fullName>
    </submittedName>
</protein>
<evidence type="ECO:0000256" key="2">
    <source>
        <dbReference type="ARBA" id="ARBA00007489"/>
    </source>
</evidence>
<dbReference type="SMART" id="SM00237">
    <property type="entry name" value="Calx_beta"/>
    <property type="match status" value="2"/>
</dbReference>
<gene>
    <name evidence="24" type="primary">LOC108670966</name>
</gene>
<dbReference type="GO" id="GO:0007154">
    <property type="term" value="P:cell communication"/>
    <property type="evidence" value="ECO:0007669"/>
    <property type="project" value="InterPro"/>
</dbReference>
<evidence type="ECO:0000313" key="23">
    <source>
        <dbReference type="Proteomes" id="UP000694843"/>
    </source>
</evidence>
<keyword evidence="14" id="KW-0915">Sodium</keyword>
<keyword evidence="16 20" id="KW-0472">Membrane</keyword>
<evidence type="ECO:0000256" key="3">
    <source>
        <dbReference type="ARBA" id="ARBA00022448"/>
    </source>
</evidence>
<keyword evidence="10" id="KW-0677">Repeat</keyword>
<feature type="domain" description="Calx-beta" evidence="22">
    <location>
        <begin position="371"/>
        <end position="470"/>
    </location>
</feature>
<dbReference type="GO" id="GO:0042383">
    <property type="term" value="C:sarcolemma"/>
    <property type="evidence" value="ECO:0007669"/>
    <property type="project" value="TreeGrafter"/>
</dbReference>
<evidence type="ECO:0000259" key="22">
    <source>
        <dbReference type="SMART" id="SM00237"/>
    </source>
</evidence>
<sequence length="633" mass="70783">MAALRSTSASLSPLIMAISFVILATATLTSASEAGLNETDEWPNCTEGLVIPLWQPQIGITMGDRVGRAIVYFTVMFWMFIGVSIASDRFMGSIEMITSSEKEVTIKKGNGETQVIVVQIWNETVANLTLMALGSSAPEILLSVIEIYAKNFEAGDLGPGTIVGSAAFNLFVIISICVYVIPDGEARYIKHLRVFFVTSTFSIFAYIWLYIILAEISYGIVEFWEAFLTFMMFPAFVILAYIADRRLLFYKYLTKEYRMGKRGVIIEVEGESVELGKKDAGVTYEEAVDESVKQFDEHRKEYMSVIRELRAKHPDIGMQQLEAMAREEIINRGPKSRAFYRIQATRKLTGGGNVMKKLREEEGTEKKDGESAGEVVDKDLIRVSFDPGHYTVMENVGTFDVTVVREGGDPNVMILVDYKTEDGTANAGSDYKAAEGTIVFLPGETQKSFKLEVVDDDVFEEDEHFYVRLSNVRTGSLDGSNGTAGKGPVRMELSAPYVATIMILDDDHGGIFNVGEKDIEIVETVGNYELKITRYSGARGRVSVPYHTEDGTAKAGKDYEAVEGELIFENNETEQYVTIPILEEDSYEKNVVFYLDIGEPKSLGEPVTRLRGCLRNWQLNDYHLKNIYTCFFQ</sequence>
<feature type="chain" id="PRO_5037892463" evidence="21">
    <location>
        <begin position="32"/>
        <end position="633"/>
    </location>
</feature>
<evidence type="ECO:0000256" key="10">
    <source>
        <dbReference type="ARBA" id="ARBA00022737"/>
    </source>
</evidence>
<evidence type="ECO:0000256" key="14">
    <source>
        <dbReference type="ARBA" id="ARBA00023053"/>
    </source>
</evidence>
<feature type="transmembrane region" description="Helical" evidence="20">
    <location>
        <begin position="194"/>
        <end position="214"/>
    </location>
</feature>
<comment type="subcellular location">
    <subcellularLocation>
        <location evidence="1">Cell membrane</location>
        <topology evidence="1">Multi-pass membrane protein</topology>
    </subcellularLocation>
</comment>
<keyword evidence="23" id="KW-1185">Reference proteome</keyword>
<evidence type="ECO:0000256" key="6">
    <source>
        <dbReference type="ARBA" id="ARBA00022568"/>
    </source>
</evidence>
<evidence type="ECO:0000256" key="19">
    <source>
        <dbReference type="ARBA" id="ARBA00033667"/>
    </source>
</evidence>
<evidence type="ECO:0000256" key="17">
    <source>
        <dbReference type="ARBA" id="ARBA00023180"/>
    </source>
</evidence>
<evidence type="ECO:0000256" key="9">
    <source>
        <dbReference type="ARBA" id="ARBA00022729"/>
    </source>
</evidence>
<dbReference type="KEGG" id="hazt:108670966"/>
<dbReference type="InterPro" id="IPR051171">
    <property type="entry name" value="CaCA"/>
</dbReference>
<evidence type="ECO:0000256" key="15">
    <source>
        <dbReference type="ARBA" id="ARBA00023065"/>
    </source>
</evidence>
<dbReference type="SUPFAM" id="SSF141072">
    <property type="entry name" value="CalX-like"/>
    <property type="match status" value="2"/>
</dbReference>
<feature type="transmembrane region" description="Helical" evidence="20">
    <location>
        <begin position="226"/>
        <end position="243"/>
    </location>
</feature>
<dbReference type="InterPro" id="IPR003644">
    <property type="entry name" value="Calx_beta"/>
</dbReference>
<dbReference type="GO" id="GO:0098703">
    <property type="term" value="P:calcium ion import across plasma membrane"/>
    <property type="evidence" value="ECO:0007669"/>
    <property type="project" value="TreeGrafter"/>
</dbReference>
<dbReference type="Gene3D" id="1.20.1420.30">
    <property type="entry name" value="NCX, central ion-binding region"/>
    <property type="match status" value="1"/>
</dbReference>
<keyword evidence="7 20" id="KW-0812">Transmembrane</keyword>
<keyword evidence="13 20" id="KW-1133">Transmembrane helix</keyword>
<dbReference type="PANTHER" id="PTHR11878:SF65">
    <property type="entry name" value="NA_CA-EXCHANGE PROTEIN, ISOFORM G"/>
    <property type="match status" value="1"/>
</dbReference>
<evidence type="ECO:0000256" key="7">
    <source>
        <dbReference type="ARBA" id="ARBA00022692"/>
    </source>
</evidence>
<evidence type="ECO:0000256" key="18">
    <source>
        <dbReference type="ARBA" id="ARBA00023201"/>
    </source>
</evidence>
<keyword evidence="9 21" id="KW-0732">Signal</keyword>
<dbReference type="GO" id="GO:0098794">
    <property type="term" value="C:postsynapse"/>
    <property type="evidence" value="ECO:0007669"/>
    <property type="project" value="TreeGrafter"/>
</dbReference>
<comment type="similarity">
    <text evidence="2">Belongs to the Ca(2+):cation antiporter (CaCA) (TC 2.A.19) family. SLC8 subfamily.</text>
</comment>
<dbReference type="GeneID" id="108670966"/>
<dbReference type="Proteomes" id="UP000694843">
    <property type="component" value="Unplaced"/>
</dbReference>
<dbReference type="GO" id="GO:0005516">
    <property type="term" value="F:calmodulin binding"/>
    <property type="evidence" value="ECO:0007669"/>
    <property type="project" value="UniProtKB-KW"/>
</dbReference>
<evidence type="ECO:0000256" key="5">
    <source>
        <dbReference type="ARBA" id="ARBA00022475"/>
    </source>
</evidence>
<evidence type="ECO:0000256" key="12">
    <source>
        <dbReference type="ARBA" id="ARBA00022860"/>
    </source>
</evidence>
<dbReference type="Pfam" id="PF01699">
    <property type="entry name" value="Na_Ca_ex"/>
    <property type="match status" value="1"/>
</dbReference>
<dbReference type="GO" id="GO:0005432">
    <property type="term" value="F:calcium:sodium antiporter activity"/>
    <property type="evidence" value="ECO:0007669"/>
    <property type="project" value="InterPro"/>
</dbReference>
<keyword evidence="5" id="KW-1003">Cell membrane</keyword>
<dbReference type="InterPro" id="IPR044880">
    <property type="entry name" value="NCX_ion-bd_dom_sf"/>
</dbReference>
<dbReference type="PANTHER" id="PTHR11878">
    <property type="entry name" value="SODIUM/CALCIUM EXCHANGER"/>
    <property type="match status" value="1"/>
</dbReference>
<evidence type="ECO:0000256" key="21">
    <source>
        <dbReference type="SAM" id="SignalP"/>
    </source>
</evidence>
<evidence type="ECO:0000256" key="20">
    <source>
        <dbReference type="SAM" id="Phobius"/>
    </source>
</evidence>
<dbReference type="Pfam" id="PF03160">
    <property type="entry name" value="Calx-beta"/>
    <property type="match status" value="1"/>
</dbReference>
<dbReference type="AlphaFoldDB" id="A0A979FKL4"/>
<organism evidence="23 24">
    <name type="scientific">Hyalella azteca</name>
    <name type="common">Amphipod</name>
    <dbReference type="NCBI Taxonomy" id="294128"/>
    <lineage>
        <taxon>Eukaryota</taxon>
        <taxon>Metazoa</taxon>
        <taxon>Ecdysozoa</taxon>
        <taxon>Arthropoda</taxon>
        <taxon>Crustacea</taxon>
        <taxon>Multicrustacea</taxon>
        <taxon>Malacostraca</taxon>
        <taxon>Eumalacostraca</taxon>
        <taxon>Peracarida</taxon>
        <taxon>Amphipoda</taxon>
        <taxon>Senticaudata</taxon>
        <taxon>Talitrida</taxon>
        <taxon>Talitroidea</taxon>
        <taxon>Hyalellidae</taxon>
        <taxon>Hyalella</taxon>
    </lineage>
</organism>
<feature type="transmembrane region" description="Helical" evidence="20">
    <location>
        <begin position="161"/>
        <end position="182"/>
    </location>
</feature>
<dbReference type="InterPro" id="IPR038081">
    <property type="entry name" value="CalX-like_sf"/>
</dbReference>
<dbReference type="GO" id="GO:0030424">
    <property type="term" value="C:axon"/>
    <property type="evidence" value="ECO:0007669"/>
    <property type="project" value="TreeGrafter"/>
</dbReference>
<keyword evidence="17" id="KW-0325">Glycoprotein</keyword>
<accession>A0A979FKL4</accession>
<keyword evidence="8" id="KW-0479">Metal-binding</keyword>
<evidence type="ECO:0000256" key="1">
    <source>
        <dbReference type="ARBA" id="ARBA00004651"/>
    </source>
</evidence>
<feature type="signal peptide" evidence="21">
    <location>
        <begin position="1"/>
        <end position="31"/>
    </location>
</feature>
<evidence type="ECO:0000256" key="13">
    <source>
        <dbReference type="ARBA" id="ARBA00022989"/>
    </source>
</evidence>
<keyword evidence="15" id="KW-0406">Ion transport</keyword>
<evidence type="ECO:0000256" key="4">
    <source>
        <dbReference type="ARBA" id="ARBA00022449"/>
    </source>
</evidence>